<name>A0A1G2M1D6_9BACT</name>
<gene>
    <name evidence="1" type="ORF">A2664_03700</name>
</gene>
<sequence length="97" mass="11086">MSVVRTPRFLIANLGSEVSRLLDWKEKGDRENAEKCLVRAHVILKQLSSAPEMKARGAELSLLEDVIDDTVRESPKYEIRGDALKEYFYPFASRAFL</sequence>
<dbReference type="AlphaFoldDB" id="A0A1G2M1D6"/>
<evidence type="ECO:0000313" key="2">
    <source>
        <dbReference type="Proteomes" id="UP000178873"/>
    </source>
</evidence>
<dbReference type="STRING" id="1802301.A2664_03700"/>
<dbReference type="EMBL" id="MHRF01000013">
    <property type="protein sequence ID" value="OHA17695.1"/>
    <property type="molecule type" value="Genomic_DNA"/>
</dbReference>
<accession>A0A1G2M1D6</accession>
<evidence type="ECO:0000313" key="1">
    <source>
        <dbReference type="EMBL" id="OHA17695.1"/>
    </source>
</evidence>
<dbReference type="Proteomes" id="UP000178873">
    <property type="component" value="Unassembled WGS sequence"/>
</dbReference>
<organism evidence="1 2">
    <name type="scientific">Candidatus Taylorbacteria bacterium RIFCSPHIGHO2_01_FULL_46_22b</name>
    <dbReference type="NCBI Taxonomy" id="1802301"/>
    <lineage>
        <taxon>Bacteria</taxon>
        <taxon>Candidatus Tayloriibacteriota</taxon>
    </lineage>
</organism>
<proteinExistence type="predicted"/>
<reference evidence="1 2" key="1">
    <citation type="journal article" date="2016" name="Nat. Commun.">
        <title>Thousands of microbial genomes shed light on interconnected biogeochemical processes in an aquifer system.</title>
        <authorList>
            <person name="Anantharaman K."/>
            <person name="Brown C.T."/>
            <person name="Hug L.A."/>
            <person name="Sharon I."/>
            <person name="Castelle C.J."/>
            <person name="Probst A.J."/>
            <person name="Thomas B.C."/>
            <person name="Singh A."/>
            <person name="Wilkins M.J."/>
            <person name="Karaoz U."/>
            <person name="Brodie E.L."/>
            <person name="Williams K.H."/>
            <person name="Hubbard S.S."/>
            <person name="Banfield J.F."/>
        </authorList>
    </citation>
    <scope>NUCLEOTIDE SEQUENCE [LARGE SCALE GENOMIC DNA]</scope>
</reference>
<protein>
    <submittedName>
        <fullName evidence="1">Uncharacterized protein</fullName>
    </submittedName>
</protein>
<comment type="caution">
    <text evidence="1">The sequence shown here is derived from an EMBL/GenBank/DDBJ whole genome shotgun (WGS) entry which is preliminary data.</text>
</comment>